<keyword evidence="7" id="KW-0812">Transmembrane</keyword>
<feature type="domain" description="MotA/TolQ/ExbB proton channel" evidence="13">
    <location>
        <begin position="104"/>
        <end position="210"/>
    </location>
</feature>
<comment type="function">
    <text evidence="11">Involved in the TonB-dependent energy-dependent transport of various receptor-bound substrates. Protects ExbD from proteolytic degradation and functionally stabilizes TonB.</text>
</comment>
<evidence type="ECO:0000256" key="12">
    <source>
        <dbReference type="RuleBase" id="RU004057"/>
    </source>
</evidence>
<reference evidence="14 15" key="2">
    <citation type="submission" date="2024-11" db="EMBL/GenBank/DDBJ databases">
        <title>Using genomics to understand microbial adaptation to soil warming.</title>
        <authorList>
            <person name="Deangelis K.M. PhD."/>
        </authorList>
    </citation>
    <scope>NUCLEOTIDE SEQUENCE [LARGE SCALE GENOMIC DNA]</scope>
    <source>
        <strain evidence="14 15">GAS97</strain>
    </source>
</reference>
<evidence type="ECO:0000313" key="15">
    <source>
        <dbReference type="Proteomes" id="UP001620514"/>
    </source>
</evidence>
<evidence type="ECO:0000256" key="9">
    <source>
        <dbReference type="ARBA" id="ARBA00022989"/>
    </source>
</evidence>
<gene>
    <name evidence="14" type="ORF">ABH943_007488</name>
</gene>
<keyword evidence="15" id="KW-1185">Reference proteome</keyword>
<accession>A0ABW8MVL0</accession>
<proteinExistence type="inferred from homology"/>
<evidence type="ECO:0000259" key="13">
    <source>
        <dbReference type="Pfam" id="PF01618"/>
    </source>
</evidence>
<evidence type="ECO:0000256" key="6">
    <source>
        <dbReference type="ARBA" id="ARBA00022519"/>
    </source>
</evidence>
<dbReference type="InterPro" id="IPR050790">
    <property type="entry name" value="ExbB/TolQ_transport"/>
</dbReference>
<keyword evidence="10" id="KW-0472">Membrane</keyword>
<keyword evidence="9" id="KW-1133">Transmembrane helix</keyword>
<dbReference type="EMBL" id="JBIYDN010000035">
    <property type="protein sequence ID" value="MFK4447452.1"/>
    <property type="molecule type" value="Genomic_DNA"/>
</dbReference>
<evidence type="ECO:0000256" key="3">
    <source>
        <dbReference type="ARBA" id="ARBA00022093"/>
    </source>
</evidence>
<keyword evidence="8 12" id="KW-0653">Protein transport</keyword>
<dbReference type="InterPro" id="IPR002898">
    <property type="entry name" value="MotA_ExbB_proton_chnl"/>
</dbReference>
<reference evidence="14 15" key="1">
    <citation type="submission" date="2024-10" db="EMBL/GenBank/DDBJ databases">
        <authorList>
            <person name="Deangelis K."/>
            <person name="Huntemann M."/>
            <person name="Clum A."/>
            <person name="Wang J."/>
            <person name="Palaniappan K."/>
            <person name="Ritter S."/>
            <person name="Chen I.-M."/>
            <person name="Stamatis D."/>
            <person name="Reddy T."/>
            <person name="O'Malley R."/>
            <person name="Daum C."/>
            <person name="Ng V."/>
            <person name="Ivanova N."/>
            <person name="Kyrpides N."/>
            <person name="Woyke T."/>
        </authorList>
    </citation>
    <scope>NUCLEOTIDE SEQUENCE [LARGE SCALE GENOMIC DNA]</scope>
    <source>
        <strain evidence="14 15">GAS97</strain>
    </source>
</reference>
<keyword evidence="6" id="KW-0997">Cell inner membrane</keyword>
<dbReference type="PANTHER" id="PTHR30625">
    <property type="entry name" value="PROTEIN TOLQ"/>
    <property type="match status" value="1"/>
</dbReference>
<comment type="caution">
    <text evidence="14">The sequence shown here is derived from an EMBL/GenBank/DDBJ whole genome shotgun (WGS) entry which is preliminary data.</text>
</comment>
<evidence type="ECO:0000256" key="7">
    <source>
        <dbReference type="ARBA" id="ARBA00022692"/>
    </source>
</evidence>
<comment type="subcellular location">
    <subcellularLocation>
        <location evidence="1">Cell inner membrane</location>
        <topology evidence="1">Multi-pass membrane protein</topology>
    </subcellularLocation>
    <subcellularLocation>
        <location evidence="12">Membrane</location>
        <topology evidence="12">Multi-pass membrane protein</topology>
    </subcellularLocation>
</comment>
<evidence type="ECO:0000256" key="4">
    <source>
        <dbReference type="ARBA" id="ARBA00022448"/>
    </source>
</evidence>
<dbReference type="Pfam" id="PF01618">
    <property type="entry name" value="MotA_ExbB"/>
    <property type="match status" value="1"/>
</dbReference>
<comment type="subunit">
    <text evidence="2">The accessory proteins ExbB and ExbD seem to form a complex with TonB.</text>
</comment>
<dbReference type="PANTHER" id="PTHR30625:SF14">
    <property type="entry name" value="BIOPOLYMER TRANSPORT PROTEIN EXBB"/>
    <property type="match status" value="1"/>
</dbReference>
<protein>
    <recommendedName>
        <fullName evidence="3">Biopolymer transport protein ExbB</fullName>
    </recommendedName>
</protein>
<evidence type="ECO:0000313" key="14">
    <source>
        <dbReference type="EMBL" id="MFK4447452.1"/>
    </source>
</evidence>
<dbReference type="Proteomes" id="UP001620514">
    <property type="component" value="Unassembled WGS sequence"/>
</dbReference>
<comment type="similarity">
    <text evidence="12">Belongs to the exbB/tolQ family.</text>
</comment>
<evidence type="ECO:0000256" key="11">
    <source>
        <dbReference type="ARBA" id="ARBA00024816"/>
    </source>
</evidence>
<evidence type="ECO:0000256" key="5">
    <source>
        <dbReference type="ARBA" id="ARBA00022475"/>
    </source>
</evidence>
<keyword evidence="4 12" id="KW-0813">Transport</keyword>
<evidence type="ECO:0000256" key="8">
    <source>
        <dbReference type="ARBA" id="ARBA00022927"/>
    </source>
</evidence>
<name>A0ABW8MVL0_9BURK</name>
<evidence type="ECO:0000256" key="2">
    <source>
        <dbReference type="ARBA" id="ARBA00011471"/>
    </source>
</evidence>
<evidence type="ECO:0000256" key="1">
    <source>
        <dbReference type="ARBA" id="ARBA00004429"/>
    </source>
</evidence>
<organism evidence="14 15">
    <name type="scientific">Caballeronia udeis</name>
    <dbReference type="NCBI Taxonomy" id="1232866"/>
    <lineage>
        <taxon>Bacteria</taxon>
        <taxon>Pseudomonadati</taxon>
        <taxon>Pseudomonadota</taxon>
        <taxon>Betaproteobacteria</taxon>
        <taxon>Burkholderiales</taxon>
        <taxon>Burkholderiaceae</taxon>
        <taxon>Caballeronia</taxon>
    </lineage>
</organism>
<keyword evidence="5" id="KW-1003">Cell membrane</keyword>
<evidence type="ECO:0000256" key="10">
    <source>
        <dbReference type="ARBA" id="ARBA00023136"/>
    </source>
</evidence>
<sequence>MQNYGLAHVWAQGDFVTRGIALALAIMSILSWTVILVKGLNVVRLKRLTKNAEQAFWHSDDFADGIRKLSSHSANAQDNPFLALALSGQDAADHHHQTQPHLHDRMDVSDWITRCLKDTMDEGVGRMQAGLAVLASIGSTAPFVGLFGTVWGIYHALLTIGATGQTSIDQVAGPVGESLIMTAFGLFVAIPAVLGYNALTRWNKAIVTKLNRFAHGLHAFFVTGTKLASSKRGDGLRLATQYAAASVAPGVASGTASGSKQPASRVS</sequence>